<comment type="caution">
    <text evidence="2">The sequence shown here is derived from an EMBL/GenBank/DDBJ whole genome shotgun (WGS) entry which is preliminary data.</text>
</comment>
<keyword evidence="1" id="KW-1133">Transmembrane helix</keyword>
<keyword evidence="1" id="KW-0812">Transmembrane</keyword>
<evidence type="ECO:0000313" key="2">
    <source>
        <dbReference type="EMBL" id="KAL3801951.1"/>
    </source>
</evidence>
<protein>
    <submittedName>
        <fullName evidence="2">Uncharacterized protein</fullName>
    </submittedName>
</protein>
<sequence length="197" mass="22289">MVVTPRYHYHLVAHSSSIHKYIEKMNVADRSIRKRCSFSIDDRPAAIHGRLRKTVSFNSVPEVCQVHHSYPSDFFYTQRETDQFRREAQEEQKSSVSSFLERLSDVASSSVVLVVMFILGIVATTIACLPILLALKFFSMFIVDSPSAHDIDSSVISSPVEEESSIERMVCSLFGGVSTDCQEDYHERRYSPACGLK</sequence>
<gene>
    <name evidence="2" type="ORF">HJC23_010295</name>
</gene>
<organism evidence="2 3">
    <name type="scientific">Cyclotella cryptica</name>
    <dbReference type="NCBI Taxonomy" id="29204"/>
    <lineage>
        <taxon>Eukaryota</taxon>
        <taxon>Sar</taxon>
        <taxon>Stramenopiles</taxon>
        <taxon>Ochrophyta</taxon>
        <taxon>Bacillariophyta</taxon>
        <taxon>Coscinodiscophyceae</taxon>
        <taxon>Thalassiosirophycidae</taxon>
        <taxon>Stephanodiscales</taxon>
        <taxon>Stephanodiscaceae</taxon>
        <taxon>Cyclotella</taxon>
    </lineage>
</organism>
<feature type="transmembrane region" description="Helical" evidence="1">
    <location>
        <begin position="111"/>
        <end position="135"/>
    </location>
</feature>
<evidence type="ECO:0000313" key="3">
    <source>
        <dbReference type="Proteomes" id="UP001516023"/>
    </source>
</evidence>
<reference evidence="2 3" key="1">
    <citation type="journal article" date="2020" name="G3 (Bethesda)">
        <title>Improved Reference Genome for Cyclotella cryptica CCMP332, a Model for Cell Wall Morphogenesis, Salinity Adaptation, and Lipid Production in Diatoms (Bacillariophyta).</title>
        <authorList>
            <person name="Roberts W.R."/>
            <person name="Downey K.M."/>
            <person name="Ruck E.C."/>
            <person name="Traller J.C."/>
            <person name="Alverson A.J."/>
        </authorList>
    </citation>
    <scope>NUCLEOTIDE SEQUENCE [LARGE SCALE GENOMIC DNA]</scope>
    <source>
        <strain evidence="2 3">CCMP332</strain>
    </source>
</reference>
<keyword evidence="1" id="KW-0472">Membrane</keyword>
<dbReference type="Proteomes" id="UP001516023">
    <property type="component" value="Unassembled WGS sequence"/>
</dbReference>
<dbReference type="AlphaFoldDB" id="A0ABD3QQQ8"/>
<proteinExistence type="predicted"/>
<dbReference type="EMBL" id="JABMIG020000023">
    <property type="protein sequence ID" value="KAL3801951.1"/>
    <property type="molecule type" value="Genomic_DNA"/>
</dbReference>
<accession>A0ABD3QQQ8</accession>
<keyword evidence="3" id="KW-1185">Reference proteome</keyword>
<evidence type="ECO:0000256" key="1">
    <source>
        <dbReference type="SAM" id="Phobius"/>
    </source>
</evidence>
<name>A0ABD3QQQ8_9STRA</name>